<evidence type="ECO:0000259" key="1">
    <source>
        <dbReference type="Pfam" id="PF06094"/>
    </source>
</evidence>
<dbReference type="SUPFAM" id="SSF110857">
    <property type="entry name" value="Gamma-glutamyl cyclotransferase-like"/>
    <property type="match status" value="1"/>
</dbReference>
<dbReference type="CDD" id="cd06661">
    <property type="entry name" value="GGCT_like"/>
    <property type="match status" value="1"/>
</dbReference>
<protein>
    <recommendedName>
        <fullName evidence="1">Gamma-glutamylcyclotransferase AIG2-like domain-containing protein</fullName>
    </recommendedName>
</protein>
<organism evidence="2 3">
    <name type="scientific">Penicillium flavigenum</name>
    <dbReference type="NCBI Taxonomy" id="254877"/>
    <lineage>
        <taxon>Eukaryota</taxon>
        <taxon>Fungi</taxon>
        <taxon>Dikarya</taxon>
        <taxon>Ascomycota</taxon>
        <taxon>Pezizomycotina</taxon>
        <taxon>Eurotiomycetes</taxon>
        <taxon>Eurotiomycetidae</taxon>
        <taxon>Eurotiales</taxon>
        <taxon>Aspergillaceae</taxon>
        <taxon>Penicillium</taxon>
    </lineage>
</organism>
<accession>A0A1V6STL5</accession>
<name>A0A1V6STL5_9EURO</name>
<dbReference type="EMBL" id="MLQL01000024">
    <property type="protein sequence ID" value="OQE17376.1"/>
    <property type="molecule type" value="Genomic_DNA"/>
</dbReference>
<dbReference type="OrthoDB" id="3262926at2759"/>
<dbReference type="Proteomes" id="UP000191342">
    <property type="component" value="Unassembled WGS sequence"/>
</dbReference>
<comment type="caution">
    <text evidence="2">The sequence shown here is derived from an EMBL/GenBank/DDBJ whole genome shotgun (WGS) entry which is preliminary data.</text>
</comment>
<dbReference type="InterPro" id="IPR036568">
    <property type="entry name" value="GGCT-like_sf"/>
</dbReference>
<dbReference type="Gene3D" id="3.10.490.10">
    <property type="entry name" value="Gamma-glutamyl cyclotransferase-like"/>
    <property type="match status" value="1"/>
</dbReference>
<keyword evidence="3" id="KW-1185">Reference proteome</keyword>
<feature type="domain" description="Gamma-glutamylcyclotransferase AIG2-like" evidence="1">
    <location>
        <begin position="50"/>
        <end position="123"/>
    </location>
</feature>
<evidence type="ECO:0000313" key="2">
    <source>
        <dbReference type="EMBL" id="OQE17376.1"/>
    </source>
</evidence>
<sequence>MSDNRPSLMVRKFLEDNDSAVVLRQKQKASDSSAEDCWTGDRDPLQRQYCFFYGTLMDSHTLSRALKSSRPPPVMRRARVTGFEIKLWGPYPALLGKPRHSVEGVSCEIVSQTQLDRLAAYETDKTG</sequence>
<dbReference type="STRING" id="254877.A0A1V6STL5"/>
<proteinExistence type="predicted"/>
<dbReference type="InterPro" id="IPR009288">
    <property type="entry name" value="AIG2-like_dom"/>
</dbReference>
<evidence type="ECO:0000313" key="3">
    <source>
        <dbReference type="Proteomes" id="UP000191342"/>
    </source>
</evidence>
<dbReference type="AlphaFoldDB" id="A0A1V6STL5"/>
<reference evidence="3" key="1">
    <citation type="journal article" date="2017" name="Nat. Microbiol.">
        <title>Global analysis of biosynthetic gene clusters reveals vast potential of secondary metabolite production in Penicillium species.</title>
        <authorList>
            <person name="Nielsen J.C."/>
            <person name="Grijseels S."/>
            <person name="Prigent S."/>
            <person name="Ji B."/>
            <person name="Dainat J."/>
            <person name="Nielsen K.F."/>
            <person name="Frisvad J.C."/>
            <person name="Workman M."/>
            <person name="Nielsen J."/>
        </authorList>
    </citation>
    <scope>NUCLEOTIDE SEQUENCE [LARGE SCALE GENOMIC DNA]</scope>
    <source>
        <strain evidence="3">IBT 14082</strain>
    </source>
</reference>
<dbReference type="Pfam" id="PF06094">
    <property type="entry name" value="GGACT"/>
    <property type="match status" value="1"/>
</dbReference>
<gene>
    <name evidence="2" type="ORF">PENFLA_c024G09881</name>
</gene>
<dbReference type="InterPro" id="IPR013024">
    <property type="entry name" value="GGCT-like"/>
</dbReference>